<dbReference type="Proteomes" id="UP000019132">
    <property type="component" value="Unassembled WGS sequence"/>
</dbReference>
<name>K3WJ96_GLOUD</name>
<dbReference type="InParanoid" id="K3WJ96"/>
<sequence length="68" mass="7774">MPSEHFHDVIEALEQLQKSEALNVKLKCAIAIYEKISKRIQSIFLKQTAKRLMVTFFVRAFIAPSVPA</sequence>
<accession>K3WJ96</accession>
<reference evidence="2" key="1">
    <citation type="journal article" date="2010" name="Genome Biol.">
        <title>Genome sequence of the necrotrophic plant pathogen Pythium ultimum reveals original pathogenicity mechanisms and effector repertoire.</title>
        <authorList>
            <person name="Levesque C.A."/>
            <person name="Brouwer H."/>
            <person name="Cano L."/>
            <person name="Hamilton J.P."/>
            <person name="Holt C."/>
            <person name="Huitema E."/>
            <person name="Raffaele S."/>
            <person name="Robideau G.P."/>
            <person name="Thines M."/>
            <person name="Win J."/>
            <person name="Zerillo M.M."/>
            <person name="Beakes G.W."/>
            <person name="Boore J.L."/>
            <person name="Busam D."/>
            <person name="Dumas B."/>
            <person name="Ferriera S."/>
            <person name="Fuerstenberg S.I."/>
            <person name="Gachon C.M."/>
            <person name="Gaulin E."/>
            <person name="Govers F."/>
            <person name="Grenville-Briggs L."/>
            <person name="Horner N."/>
            <person name="Hostetler J."/>
            <person name="Jiang R.H."/>
            <person name="Johnson J."/>
            <person name="Krajaejun T."/>
            <person name="Lin H."/>
            <person name="Meijer H.J."/>
            <person name="Moore B."/>
            <person name="Morris P."/>
            <person name="Phuntmart V."/>
            <person name="Puiu D."/>
            <person name="Shetty J."/>
            <person name="Stajich J.E."/>
            <person name="Tripathy S."/>
            <person name="Wawra S."/>
            <person name="van West P."/>
            <person name="Whitty B.R."/>
            <person name="Coutinho P.M."/>
            <person name="Henrissat B."/>
            <person name="Martin F."/>
            <person name="Thomas P.D."/>
            <person name="Tyler B.M."/>
            <person name="De Vries R.P."/>
            <person name="Kamoun S."/>
            <person name="Yandell M."/>
            <person name="Tisserat N."/>
            <person name="Buell C.R."/>
        </authorList>
    </citation>
    <scope>NUCLEOTIDE SEQUENCE</scope>
    <source>
        <strain evidence="2">DAOM:BR144</strain>
    </source>
</reference>
<protein>
    <submittedName>
        <fullName evidence="1">Uncharacterized protein</fullName>
    </submittedName>
</protein>
<organism evidence="1 2">
    <name type="scientific">Globisporangium ultimum (strain ATCC 200006 / CBS 805.95 / DAOM BR144)</name>
    <name type="common">Pythium ultimum</name>
    <dbReference type="NCBI Taxonomy" id="431595"/>
    <lineage>
        <taxon>Eukaryota</taxon>
        <taxon>Sar</taxon>
        <taxon>Stramenopiles</taxon>
        <taxon>Oomycota</taxon>
        <taxon>Peronosporomycetes</taxon>
        <taxon>Pythiales</taxon>
        <taxon>Pythiaceae</taxon>
        <taxon>Globisporangium</taxon>
    </lineage>
</organism>
<keyword evidence="2" id="KW-1185">Reference proteome</keyword>
<dbReference type="EMBL" id="GL376564">
    <property type="status" value="NOT_ANNOTATED_CDS"/>
    <property type="molecule type" value="Genomic_DNA"/>
</dbReference>
<proteinExistence type="predicted"/>
<evidence type="ECO:0000313" key="1">
    <source>
        <dbReference type="EnsemblProtists" id="PYU1_T005038"/>
    </source>
</evidence>
<dbReference type="HOGENOM" id="CLU_2799597_0_0_1"/>
<dbReference type="AlphaFoldDB" id="K3WJ96"/>
<reference evidence="1" key="3">
    <citation type="submission" date="2015-02" db="UniProtKB">
        <authorList>
            <consortium name="EnsemblProtists"/>
        </authorList>
    </citation>
    <scope>IDENTIFICATION</scope>
    <source>
        <strain evidence="1">DAOM BR144</strain>
    </source>
</reference>
<evidence type="ECO:0000313" key="2">
    <source>
        <dbReference type="Proteomes" id="UP000019132"/>
    </source>
</evidence>
<reference evidence="2" key="2">
    <citation type="submission" date="2010-04" db="EMBL/GenBank/DDBJ databases">
        <authorList>
            <person name="Buell R."/>
            <person name="Hamilton J."/>
            <person name="Hostetler J."/>
        </authorList>
    </citation>
    <scope>NUCLEOTIDE SEQUENCE [LARGE SCALE GENOMIC DNA]</scope>
    <source>
        <strain evidence="2">DAOM:BR144</strain>
    </source>
</reference>
<dbReference type="EnsemblProtists" id="PYU1_T005038">
    <property type="protein sequence ID" value="PYU1_T005038"/>
    <property type="gene ID" value="PYU1_G005027"/>
</dbReference>
<dbReference type="VEuPathDB" id="FungiDB:PYU1_G005027"/>